<sequence length="183" mass="20094">MKPIKNLNFNPNPYILILVLIFGILIWGLTTNNPTTFFTTAPIKRWNTIDPDVTSNGNTLRALTLLQTKKNNLTPKTPSPSAVLNKPSNYYSKYLQLSGTVKSILPFSPVSKLESITIGGSTEIIVLANDGRTLIDFFLIGYKPNLSQGAPIILYGYTPGIRYIQNTQGVVTPGLVILGSLQR</sequence>
<gene>
    <name evidence="2" type="ordered locus">Desdi_1107</name>
</gene>
<evidence type="ECO:0000313" key="2">
    <source>
        <dbReference type="EMBL" id="AGA68622.1"/>
    </source>
</evidence>
<evidence type="ECO:0000256" key="1">
    <source>
        <dbReference type="SAM" id="Phobius"/>
    </source>
</evidence>
<dbReference type="HOGENOM" id="CLU_1472932_0_0_9"/>
<feature type="transmembrane region" description="Helical" evidence="1">
    <location>
        <begin position="12"/>
        <end position="30"/>
    </location>
</feature>
<dbReference type="eggNOG" id="ENOG50339PN">
    <property type="taxonomic scope" value="Bacteria"/>
</dbReference>
<keyword evidence="1" id="KW-0472">Membrane</keyword>
<dbReference type="EMBL" id="CP003344">
    <property type="protein sequence ID" value="AGA68622.1"/>
    <property type="molecule type" value="Genomic_DNA"/>
</dbReference>
<evidence type="ECO:0000313" key="3">
    <source>
        <dbReference type="Proteomes" id="UP000010797"/>
    </source>
</evidence>
<reference evidence="3" key="1">
    <citation type="submission" date="2012-02" db="EMBL/GenBank/DDBJ databases">
        <title>Complete sequence of Desulfitobacterium dichloroeliminans LMG P-21439.</title>
        <authorList>
            <person name="Lucas S."/>
            <person name="Han J."/>
            <person name="Lapidus A."/>
            <person name="Cheng J.-F."/>
            <person name="Goodwin L."/>
            <person name="Pitluck S."/>
            <person name="Peters L."/>
            <person name="Ovchinnikova G."/>
            <person name="Teshima H."/>
            <person name="Detter J.C."/>
            <person name="Han C."/>
            <person name="Tapia R."/>
            <person name="Land M."/>
            <person name="Hauser L."/>
            <person name="Kyrpides N."/>
            <person name="Ivanova N."/>
            <person name="Pagani I."/>
            <person name="Kruse T."/>
            <person name="de Vos W.M."/>
            <person name="Boon N."/>
            <person name="Smidt H."/>
            <person name="Woyke T."/>
        </authorList>
    </citation>
    <scope>NUCLEOTIDE SEQUENCE [LARGE SCALE GENOMIC DNA]</scope>
    <source>
        <strain evidence="3">LMG P-21439 / DCA1</strain>
    </source>
</reference>
<dbReference type="OrthoDB" id="1808713at2"/>
<dbReference type="STRING" id="871963.Desdi_1107"/>
<organism evidence="2 3">
    <name type="scientific">Desulfitobacterium dichloroeliminans (strain LMG P-21439 / DCA1)</name>
    <dbReference type="NCBI Taxonomy" id="871963"/>
    <lineage>
        <taxon>Bacteria</taxon>
        <taxon>Bacillati</taxon>
        <taxon>Bacillota</taxon>
        <taxon>Clostridia</taxon>
        <taxon>Eubacteriales</taxon>
        <taxon>Desulfitobacteriaceae</taxon>
        <taxon>Desulfitobacterium</taxon>
    </lineage>
</organism>
<proteinExistence type="predicted"/>
<dbReference type="Proteomes" id="UP000010797">
    <property type="component" value="Chromosome"/>
</dbReference>
<dbReference type="AlphaFoldDB" id="L0F620"/>
<keyword evidence="1" id="KW-1133">Transmembrane helix</keyword>
<accession>L0F620</accession>
<dbReference type="RefSeq" id="WP_015261618.1">
    <property type="nucleotide sequence ID" value="NC_019903.1"/>
</dbReference>
<protein>
    <submittedName>
        <fullName evidence="2">Uncharacterized protein</fullName>
    </submittedName>
</protein>
<keyword evidence="3" id="KW-1185">Reference proteome</keyword>
<name>L0F620_DESDL</name>
<dbReference type="KEGG" id="ddl:Desdi_1107"/>
<keyword evidence="1" id="KW-0812">Transmembrane</keyword>